<dbReference type="FunFam" id="3.30.1430.10:FF:000001">
    <property type="entry name" value="60S ribosomal protein L3"/>
    <property type="match status" value="1"/>
</dbReference>
<dbReference type="GO" id="GO:0003723">
    <property type="term" value="F:RNA binding"/>
    <property type="evidence" value="ECO:0007669"/>
    <property type="project" value="TreeGrafter"/>
</dbReference>
<keyword evidence="2" id="KW-1017">Isopeptide bond</keyword>
<dbReference type="GO" id="GO:0022625">
    <property type="term" value="C:cytosolic large ribosomal subunit"/>
    <property type="evidence" value="ECO:0007669"/>
    <property type="project" value="TreeGrafter"/>
</dbReference>
<evidence type="ECO:0000256" key="7">
    <source>
        <dbReference type="ARBA" id="ARBA00034092"/>
    </source>
</evidence>
<evidence type="ECO:0000313" key="11">
    <source>
        <dbReference type="Proteomes" id="UP001488838"/>
    </source>
</evidence>
<keyword evidence="5" id="KW-0007">Acetylation</keyword>
<comment type="caution">
    <text evidence="10">The sequence shown here is derived from an EMBL/GenBank/DDBJ whole genome shotgun (WGS) entry which is preliminary data.</text>
</comment>
<evidence type="ECO:0000256" key="4">
    <source>
        <dbReference type="ARBA" id="ARBA00022980"/>
    </source>
</evidence>
<gene>
    <name evidence="10" type="ORF">U0070_026441</name>
</gene>
<evidence type="ECO:0000256" key="8">
    <source>
        <dbReference type="ARBA" id="ARBA00035354"/>
    </source>
</evidence>
<protein>
    <recommendedName>
        <fullName evidence="8">60S ribosomal protein L3</fullName>
    </recommendedName>
</protein>
<dbReference type="EMBL" id="JBBHLL010000032">
    <property type="protein sequence ID" value="KAK7826845.1"/>
    <property type="molecule type" value="Genomic_DNA"/>
</dbReference>
<dbReference type="PANTHER" id="PTHR11363:SF4">
    <property type="entry name" value="LARGE RIBOSOMAL SUBUNIT PROTEIN UL3"/>
    <property type="match status" value="1"/>
</dbReference>
<dbReference type="PANTHER" id="PTHR11363">
    <property type="entry name" value="60S RIBOSOMAL PROTEIN L3-RELATED"/>
    <property type="match status" value="1"/>
</dbReference>
<reference evidence="10 11" key="1">
    <citation type="journal article" date="2023" name="bioRxiv">
        <title>Conserved and derived expression patterns and positive selection on dental genes reveal complex evolutionary context of ever-growing rodent molars.</title>
        <authorList>
            <person name="Calamari Z.T."/>
            <person name="Song A."/>
            <person name="Cohen E."/>
            <person name="Akter M."/>
            <person name="Roy R.D."/>
            <person name="Hallikas O."/>
            <person name="Christensen M.M."/>
            <person name="Li P."/>
            <person name="Marangoni P."/>
            <person name="Jernvall J."/>
            <person name="Klein O.D."/>
        </authorList>
    </citation>
    <scope>NUCLEOTIDE SEQUENCE [LARGE SCALE GENOMIC DNA]</scope>
    <source>
        <strain evidence="10">V071</strain>
    </source>
</reference>
<dbReference type="SUPFAM" id="SSF50447">
    <property type="entry name" value="Translation proteins"/>
    <property type="match status" value="1"/>
</dbReference>
<comment type="subunit">
    <text evidence="9">Component of the large ribosomal subunit. Interacts with DHX33.</text>
</comment>
<evidence type="ECO:0000313" key="10">
    <source>
        <dbReference type="EMBL" id="KAK7826845.1"/>
    </source>
</evidence>
<dbReference type="Gene3D" id="3.30.1430.10">
    <property type="match status" value="1"/>
</dbReference>
<comment type="function">
    <text evidence="7">Component of the large ribosomal subunit. The ribosome is a large ribonucleoprotein complex responsible for the synthesis of proteins in the cell.</text>
</comment>
<keyword evidence="4" id="KW-0689">Ribosomal protein</keyword>
<evidence type="ECO:0000256" key="2">
    <source>
        <dbReference type="ARBA" id="ARBA00022499"/>
    </source>
</evidence>
<comment type="similarity">
    <text evidence="1">Belongs to the universal ribosomal protein uL3 family.</text>
</comment>
<name>A0AAW0JJF8_MYOGA</name>
<dbReference type="InterPro" id="IPR000597">
    <property type="entry name" value="Ribosomal_uL3"/>
</dbReference>
<dbReference type="Proteomes" id="UP001488838">
    <property type="component" value="Unassembled WGS sequence"/>
</dbReference>
<evidence type="ECO:0000256" key="9">
    <source>
        <dbReference type="ARBA" id="ARBA00046482"/>
    </source>
</evidence>
<dbReference type="GO" id="GO:0006412">
    <property type="term" value="P:translation"/>
    <property type="evidence" value="ECO:0007669"/>
    <property type="project" value="InterPro"/>
</dbReference>
<evidence type="ECO:0000256" key="3">
    <source>
        <dbReference type="ARBA" id="ARBA00022843"/>
    </source>
</evidence>
<dbReference type="Pfam" id="PF00297">
    <property type="entry name" value="Ribosomal_L3"/>
    <property type="match status" value="1"/>
</dbReference>
<dbReference type="AlphaFoldDB" id="A0AAW0JJF8"/>
<evidence type="ECO:0000256" key="6">
    <source>
        <dbReference type="ARBA" id="ARBA00023274"/>
    </source>
</evidence>
<organism evidence="10 11">
    <name type="scientific">Myodes glareolus</name>
    <name type="common">Bank vole</name>
    <name type="synonym">Clethrionomys glareolus</name>
    <dbReference type="NCBI Taxonomy" id="447135"/>
    <lineage>
        <taxon>Eukaryota</taxon>
        <taxon>Metazoa</taxon>
        <taxon>Chordata</taxon>
        <taxon>Craniata</taxon>
        <taxon>Vertebrata</taxon>
        <taxon>Euteleostomi</taxon>
        <taxon>Mammalia</taxon>
        <taxon>Eutheria</taxon>
        <taxon>Euarchontoglires</taxon>
        <taxon>Glires</taxon>
        <taxon>Rodentia</taxon>
        <taxon>Myomorpha</taxon>
        <taxon>Muroidea</taxon>
        <taxon>Cricetidae</taxon>
        <taxon>Arvicolinae</taxon>
        <taxon>Myodes</taxon>
    </lineage>
</organism>
<evidence type="ECO:0000256" key="1">
    <source>
        <dbReference type="ARBA" id="ARBA00006540"/>
    </source>
</evidence>
<sequence length="155" mass="18140">MVNKKEVLEAVTIVETPPIVVVDIEGYVETPRDLHTFKTAFAEFISDECKRHFYKNWHKSKKAFTKYCKKWQDDMGKKQLEKDFNSMKKYCQVIRKIAHTQMGLLPLSQKKTHLMEIQVNGGTVTEKLDWAQERLEQQVSLNQVFGQNEMIDVMG</sequence>
<keyword evidence="6" id="KW-0687">Ribonucleoprotein</keyword>
<dbReference type="GO" id="GO:0003735">
    <property type="term" value="F:structural constituent of ribosome"/>
    <property type="evidence" value="ECO:0007669"/>
    <property type="project" value="InterPro"/>
</dbReference>
<evidence type="ECO:0000256" key="5">
    <source>
        <dbReference type="ARBA" id="ARBA00022990"/>
    </source>
</evidence>
<proteinExistence type="inferred from homology"/>
<dbReference type="InterPro" id="IPR045077">
    <property type="entry name" value="L3_arc_euk"/>
</dbReference>
<keyword evidence="11" id="KW-1185">Reference proteome</keyword>
<accession>A0AAW0JJF8</accession>
<keyword evidence="3" id="KW-0832">Ubl conjugation</keyword>
<dbReference type="InterPro" id="IPR009000">
    <property type="entry name" value="Transl_B-barrel_sf"/>
</dbReference>